<evidence type="ECO:0000259" key="2">
    <source>
        <dbReference type="Pfam" id="PF01478"/>
    </source>
</evidence>
<keyword evidence="1" id="KW-0812">Transmembrane</keyword>
<keyword evidence="1" id="KW-0472">Membrane</keyword>
<dbReference type="Gene3D" id="1.20.120.1220">
    <property type="match status" value="1"/>
</dbReference>
<keyword evidence="1" id="KW-1133">Transmembrane helix</keyword>
<dbReference type="Proteomes" id="UP000282106">
    <property type="component" value="Unassembled WGS sequence"/>
</dbReference>
<dbReference type="Pfam" id="PF01478">
    <property type="entry name" value="Peptidase_A24"/>
    <property type="match status" value="1"/>
</dbReference>
<name>A0A3N0VJX7_9GAMM</name>
<dbReference type="RefSeq" id="WP_123209842.1">
    <property type="nucleotide sequence ID" value="NZ_RJVO01000001.1"/>
</dbReference>
<feature type="transmembrane region" description="Helical" evidence="1">
    <location>
        <begin position="31"/>
        <end position="53"/>
    </location>
</feature>
<feature type="transmembrane region" description="Helical" evidence="1">
    <location>
        <begin position="60"/>
        <end position="78"/>
    </location>
</feature>
<sequence length="154" mass="15778">MSPGRETAVVALIVWAATVAAVDWRQRRVPNTLLLAALLPAGVALIWFGVGILGVSPVSSFLGALAAGLILLPGYLWFGLGAGDVKLAAVLGFLVGWGGLCWLMLLAALVLGLMSTLVLVGLGPVRASTVRLPAAVALGGGFFLVLLFTSMGNR</sequence>
<feature type="transmembrane region" description="Helical" evidence="1">
    <location>
        <begin position="132"/>
        <end position="151"/>
    </location>
</feature>
<dbReference type="GO" id="GO:0004190">
    <property type="term" value="F:aspartic-type endopeptidase activity"/>
    <property type="evidence" value="ECO:0007669"/>
    <property type="project" value="InterPro"/>
</dbReference>
<dbReference type="AlphaFoldDB" id="A0A3N0VJX7"/>
<keyword evidence="4" id="KW-1185">Reference proteome</keyword>
<comment type="caution">
    <text evidence="3">The sequence shown here is derived from an EMBL/GenBank/DDBJ whole genome shotgun (WGS) entry which is preliminary data.</text>
</comment>
<feature type="domain" description="Prepilin type IV endopeptidase peptidase" evidence="2">
    <location>
        <begin position="11"/>
        <end position="113"/>
    </location>
</feature>
<dbReference type="EMBL" id="RJVO01000001">
    <property type="protein sequence ID" value="ROH92990.1"/>
    <property type="molecule type" value="Genomic_DNA"/>
</dbReference>
<feature type="transmembrane region" description="Helical" evidence="1">
    <location>
        <begin position="90"/>
        <end position="120"/>
    </location>
</feature>
<evidence type="ECO:0000313" key="4">
    <source>
        <dbReference type="Proteomes" id="UP000282106"/>
    </source>
</evidence>
<accession>A0A3N0VJX7</accession>
<evidence type="ECO:0000313" key="3">
    <source>
        <dbReference type="EMBL" id="ROH92990.1"/>
    </source>
</evidence>
<dbReference type="InterPro" id="IPR000045">
    <property type="entry name" value="Prepilin_IV_endopep_pep"/>
</dbReference>
<organism evidence="3 4">
    <name type="scientific">Stagnimonas aquatica</name>
    <dbReference type="NCBI Taxonomy" id="2689987"/>
    <lineage>
        <taxon>Bacteria</taxon>
        <taxon>Pseudomonadati</taxon>
        <taxon>Pseudomonadota</taxon>
        <taxon>Gammaproteobacteria</taxon>
        <taxon>Nevskiales</taxon>
        <taxon>Nevskiaceae</taxon>
        <taxon>Stagnimonas</taxon>
    </lineage>
</organism>
<gene>
    <name evidence="3" type="ORF">ED208_00155</name>
</gene>
<proteinExistence type="predicted"/>
<reference evidence="3 4" key="1">
    <citation type="submission" date="2018-10" db="EMBL/GenBank/DDBJ databases">
        <authorList>
            <person name="Chen W.-M."/>
        </authorList>
    </citation>
    <scope>NUCLEOTIDE SEQUENCE [LARGE SCALE GENOMIC DNA]</scope>
    <source>
        <strain evidence="3 4">THS-13</strain>
    </source>
</reference>
<dbReference type="GO" id="GO:0016020">
    <property type="term" value="C:membrane"/>
    <property type="evidence" value="ECO:0007669"/>
    <property type="project" value="InterPro"/>
</dbReference>
<evidence type="ECO:0000256" key="1">
    <source>
        <dbReference type="SAM" id="Phobius"/>
    </source>
</evidence>
<dbReference type="InParanoid" id="A0A3N0VJX7"/>
<protein>
    <submittedName>
        <fullName evidence="3">Prepilin peptidase</fullName>
    </submittedName>
</protein>